<sequence>MSTTEAPTATSREWRLAARPQGWPTTDDFRFVERDLPPLGPGEVRVRNAYLSVDPYMRGRMDDKPSYVPPYELDKAMEGGAVGRVEASRSDDLAEGDLVLHTLGWRDVAQGAAASFRRIDPVPGVPESAYLHVLGMTGLTAYVGLLDVARMEPGDTVFISGAAGAVGSVAGQIARLKGASRVVGSAGSDAKVDLLTSKYGYDAAFNYKSGDVGALLRDAAPDGIDVYFDNVGGDHLEAALAAFNRGGRAAVCGMISAYNTEEPPAAPRNLSELLKKGLTLKGFTVGFYADRMKDFIAEAGQWLAEGSLVYDETVVDGVDNTLQAFLDMMQGANTGKMLVRVS</sequence>
<reference evidence="3" key="1">
    <citation type="submission" date="2023-01" db="EMBL/GenBank/DDBJ databases">
        <title>Draft genome sequence of Nocardiopsis sp. LSu2-4 isolated from halophytes.</title>
        <authorList>
            <person name="Duangmal K."/>
            <person name="Chantavorakit T."/>
        </authorList>
    </citation>
    <scope>NUCLEOTIDE SEQUENCE</scope>
    <source>
        <strain evidence="3">LSu2-4</strain>
    </source>
</reference>
<feature type="domain" description="Enoyl reductase (ER)" evidence="2">
    <location>
        <begin position="25"/>
        <end position="339"/>
    </location>
</feature>
<dbReference type="Pfam" id="PF16884">
    <property type="entry name" value="ADH_N_2"/>
    <property type="match status" value="1"/>
</dbReference>
<organism evidence="3 4">
    <name type="scientific">Nocardiopsis suaedae</name>
    <dbReference type="NCBI Taxonomy" id="3018444"/>
    <lineage>
        <taxon>Bacteria</taxon>
        <taxon>Bacillati</taxon>
        <taxon>Actinomycetota</taxon>
        <taxon>Actinomycetes</taxon>
        <taxon>Streptosporangiales</taxon>
        <taxon>Nocardiopsidaceae</taxon>
        <taxon>Nocardiopsis</taxon>
    </lineage>
</organism>
<keyword evidence="4" id="KW-1185">Reference proteome</keyword>
<dbReference type="SUPFAM" id="SSF50129">
    <property type="entry name" value="GroES-like"/>
    <property type="match status" value="1"/>
</dbReference>
<evidence type="ECO:0000313" key="4">
    <source>
        <dbReference type="Proteomes" id="UP001165685"/>
    </source>
</evidence>
<dbReference type="InterPro" id="IPR045010">
    <property type="entry name" value="MDR_fam"/>
</dbReference>
<accession>A0ABT4TFZ8</accession>
<dbReference type="Pfam" id="PF00107">
    <property type="entry name" value="ADH_zinc_N"/>
    <property type="match status" value="1"/>
</dbReference>
<dbReference type="Proteomes" id="UP001165685">
    <property type="component" value="Unassembled WGS sequence"/>
</dbReference>
<evidence type="ECO:0000313" key="3">
    <source>
        <dbReference type="EMBL" id="MDA2803635.1"/>
    </source>
</evidence>
<evidence type="ECO:0000256" key="1">
    <source>
        <dbReference type="ARBA" id="ARBA00023002"/>
    </source>
</evidence>
<dbReference type="CDD" id="cd05288">
    <property type="entry name" value="PGDH"/>
    <property type="match status" value="1"/>
</dbReference>
<dbReference type="InterPro" id="IPR041694">
    <property type="entry name" value="ADH_N_2"/>
</dbReference>
<evidence type="ECO:0000259" key="2">
    <source>
        <dbReference type="SMART" id="SM00829"/>
    </source>
</evidence>
<proteinExistence type="predicted"/>
<dbReference type="SMART" id="SM00829">
    <property type="entry name" value="PKS_ER"/>
    <property type="match status" value="1"/>
</dbReference>
<protein>
    <submittedName>
        <fullName evidence="3">NADP-dependent oxidoreductase</fullName>
    </submittedName>
</protein>
<dbReference type="InterPro" id="IPR013149">
    <property type="entry name" value="ADH-like_C"/>
</dbReference>
<dbReference type="InterPro" id="IPR036291">
    <property type="entry name" value="NAD(P)-bd_dom_sf"/>
</dbReference>
<dbReference type="PANTHER" id="PTHR43205">
    <property type="entry name" value="PROSTAGLANDIN REDUCTASE"/>
    <property type="match status" value="1"/>
</dbReference>
<dbReference type="Gene3D" id="3.90.180.10">
    <property type="entry name" value="Medium-chain alcohol dehydrogenases, catalytic domain"/>
    <property type="match status" value="1"/>
</dbReference>
<dbReference type="InterPro" id="IPR011032">
    <property type="entry name" value="GroES-like_sf"/>
</dbReference>
<gene>
    <name evidence="3" type="ORF">O4U47_03860</name>
</gene>
<dbReference type="PANTHER" id="PTHR43205:SF7">
    <property type="entry name" value="PROSTAGLANDIN REDUCTASE 1"/>
    <property type="match status" value="1"/>
</dbReference>
<dbReference type="EMBL" id="JAQFWP010000004">
    <property type="protein sequence ID" value="MDA2803635.1"/>
    <property type="molecule type" value="Genomic_DNA"/>
</dbReference>
<dbReference type="Gene3D" id="3.40.50.720">
    <property type="entry name" value="NAD(P)-binding Rossmann-like Domain"/>
    <property type="match status" value="1"/>
</dbReference>
<keyword evidence="1" id="KW-0560">Oxidoreductase</keyword>
<dbReference type="SUPFAM" id="SSF51735">
    <property type="entry name" value="NAD(P)-binding Rossmann-fold domains"/>
    <property type="match status" value="1"/>
</dbReference>
<dbReference type="RefSeq" id="WP_270676124.1">
    <property type="nucleotide sequence ID" value="NZ_JAQFWP010000004.1"/>
</dbReference>
<comment type="caution">
    <text evidence="3">The sequence shown here is derived from an EMBL/GenBank/DDBJ whole genome shotgun (WGS) entry which is preliminary data.</text>
</comment>
<dbReference type="InterPro" id="IPR020843">
    <property type="entry name" value="ER"/>
</dbReference>
<name>A0ABT4TFZ8_9ACTN</name>